<dbReference type="InterPro" id="IPR018391">
    <property type="entry name" value="PQQ_b-propeller_rpt"/>
</dbReference>
<dbReference type="EMBL" id="CYKH01000812">
    <property type="protein sequence ID" value="CUG43525.1"/>
    <property type="molecule type" value="Genomic_DNA"/>
</dbReference>
<accession>A0A0S4J6I3</accession>
<dbReference type="Gene3D" id="2.130.10.10">
    <property type="entry name" value="YVTN repeat-like/Quinoprotein amine dehydrogenase"/>
    <property type="match status" value="5"/>
</dbReference>
<dbReference type="Proteomes" id="UP000051952">
    <property type="component" value="Unassembled WGS sequence"/>
</dbReference>
<keyword evidence="1" id="KW-0732">Signal</keyword>
<dbReference type="VEuPathDB" id="TriTrypDB:BSAL_79340c"/>
<dbReference type="InterPro" id="IPR011047">
    <property type="entry name" value="Quinoprotein_ADH-like_sf"/>
</dbReference>
<sequence length="2742" mass="289958">MSRIVTALLCLLACTVCGLQRTIAPPTTLWALVGGGTVPAAPSLVAGSFGVTVELRTNSSGAAYLRGFNSTTGTQVWLREGAELCNALQFIDTFGDDVHFVAGCMDHFVIQTIASGAQAQVVSLPQGLQLSPLSSPVTADAYSAYAVATRKFFFFSGAGREPAAGPAACAAVVTCDGGCVLRIHCGDEEVCSAERGWRCRWERDERRGCVRRCARCADERVVCGDVPCVCECERCVRGGQRWDVCCVRPGAGVVRVAAVVQPRVAERVCERFAVHGGDVLVSSGASSTNLALGYYDSTGYYLVGYMGSTRSSPAWSAVLTELAEVVAGLGEMVFVMTRLHVMAFDGTTGARLWSTTGFVQLQPVIVVDPMLASNVFVFDQTYIYQLSSMTGAILTSVDPTFFTNPPLFPIAAPVRMLSLPYDSQVVITSAPQYVLAIGCTDGVLLWNCTAERCDDVVIELSLRSVLSPLVVVPVGSEKEQKGLLVQVADGLRVYSLDSGWMISGVTGAGAQENVLFVNDYSGVSAVDRNGFTLWSSPAPFSSFASSPTPFMSNIIFDIAGTSLVAINTYTGVVAQTVRMSTDCFSNSTLTPQIGAVVPDSTHSNAYFTAALPCLFRIGSDLSLHTIPLPLPAANGLVVDDDNGLAYFMTTHQLLAVSIPQGAATRVLFVSTSPIDIVLPSSSWSSAANLGKGLNTLIYVVTITQLVALDVTDAANKVVWGANIAVNAITYYNNFLYIVSTLNGVCKISLNVTAPMSERIVWCVGASVMEFVVEFALSVTPSGVLTALTNNGVYAVDAVTGRPRWSLSGSIQVSTAGNCEAMVLDSDHYILFVGCLDGAYRNLHNVSPCGALEPQVMEFVVEFALAVTPSGVLTALTNNGVYAVDAVTGRPRWSLSGSIQVSTAGNCEAMVLDSDHYILFVGCLDGAYALDVLQSGHVLYQVSAGGQGETLTYFNDVVFSVAENSVSGFPIPQAFRTRRGAYPTPIPTSDPTVETLPPGFAPVPLPEPTAGPYPSANAAGTYPSGFSTAAVGDFNDQVALGGGLVGTGRFRDVVFMTPRGTMDETIVLEAYNTTSNSVLWTTNIDESTQQVLGVTCTASFLCGATGVFLIFCNGYFLAFDALDGAALWNNTESQFSSAVMWSPATGGPHGDDCVLVVVSPGALLGMTASSGNQLFMITVDTETSSTMGTTRKASFPALSCGPRQPAAHTGDDCVLVVVSPGALLGMTASSGNQLFMITVDTETSSTMKLFVPTAGNDVAFVGMFGGVFQVIQIGPNRTQATMTVFVNPGGDSSFADRFCTQDSTIIAAGATLRNISDNVFGNSDYAYFACFHSDLTQNVALFRVNLLESAVTLVTNVSVGGSNILPSLNYMLVDALDEQSTAPQIYLTVSDYLYKIDAASGVIHWTASQQFGNGLGVSSDFVLAVVSDNTYSNTQPIGFFNKSTGEYLWNISIQQDLDLPQGQQAPPVRILTADVAPGYVVFALVGVFGISYGADGAEMIWAGAAASNAWIDTLQMTRSSTFISLAPSSVPVFEALVTMGNSQSTYFEKMLFTVQGEVPVPGSFGMPFLGSVSTITGTHSADGAEMIWAGAAASNAWIDTLQMTRSSTFISLAPSSVPVFEALVTMGNSQSTYFEKMLFTVQGEVPVPGSFGMPFLGSVSTITGNPFHVLITQNPELYASAPFAAIPEGWTALADVISFAETELPGTPSVPIAIVFSESYASFYHRASGQVLHEFFYVDSCSSSTGLSDEVSFIATYVIGSKLYFSDASCLYAVDLPNKKINALTLSTTGSLVVGETFVTSDNSTFITYSEAGAVWSVNIATMSVNWISDALQFVALESLIGLVLPAYAATVPVAQQQLFGYSTDGAVSFALGSGQVAWVRLLPVTEAAVVLPDGHLLLLTSGGAVKLNTSLALPPFSDRVIWEVAAGATTNPPASVADCTLVLPQSNVLVAAYVTDNIFALALETGDVLWNITFIGGDCTQLVTLPDPRAPAHLPPPYIGLPDGLGAMRVLTTESGEEVYRFGASMSSAPIAANGWLVTFTANTFMQQLPYPLPVQPVTSTVLPPAVVVPCSTVPINYVFPAADVNATTAALDSTGTPIGLMLWQTTPILPPNDVEVMSVYAVKGFVQGRDVIIQATVYQVYSSAIEGYATATQLGVLDALSGELLQSRTDVLCEGEELTHISSGLAVLVCQPSGPSNSGSQENLVLKFINTTTLELPVIASLESPDSDFLAGVLAQSVVIPDFHVMCLIGYFGYMPFCFGTDPSNHTTFATILYNVSCANQLAVAPVYDSVHQLLIYSCMATALGVQVPNFTNSVVAIHPATGDTVWQIDLELLQPTQLTIAGNYGVYLATNTMSALFIQCFFTATGEAVTPLLDDALPLVEANEIEQLLLVEKSSTPLDLRVVFLTNMRLAAYSTEAKSLAWDFNFTTSASTLTSAILILADPSQNGAQILYVGYFNGIEDVAVIFGVNPLLDGSLELMRRVVPNQFGMNSMLFTFIHELGATGLVINCGYTVVYFDLMAQSVSFVFPTGQSNAQDTFIYSKLTPTTGRTHLVLDFVNDIGSITQVLINSTNATFLLLQVIPVSLASSTSSREVLIGSVAGGSTFLFDSNGTLKWGTRTPISSTTNYGIFTPLLVDAGPNNRPIVINQFSPRGFYAFDADNGTLVYQGYLPLCVGGQGSEVVNGESQRAAVTADPTNGLVYFSVINSCLYALNTRTGAVMQGVVKGGVPLLAQLLTTAHT</sequence>
<evidence type="ECO:0000259" key="2">
    <source>
        <dbReference type="Pfam" id="PF13360"/>
    </source>
</evidence>
<dbReference type="SMART" id="SM00564">
    <property type="entry name" value="PQQ"/>
    <property type="match status" value="9"/>
</dbReference>
<proteinExistence type="predicted"/>
<dbReference type="VEuPathDB" id="TriTrypDB:BSAL_41950"/>
<evidence type="ECO:0000256" key="1">
    <source>
        <dbReference type="SAM" id="SignalP"/>
    </source>
</evidence>
<dbReference type="PANTHER" id="PTHR34512:SF30">
    <property type="entry name" value="OUTER MEMBRANE PROTEIN ASSEMBLY FACTOR BAMB"/>
    <property type="match status" value="1"/>
</dbReference>
<dbReference type="Pfam" id="PF13360">
    <property type="entry name" value="PQQ_2"/>
    <property type="match status" value="1"/>
</dbReference>
<dbReference type="InterPro" id="IPR015943">
    <property type="entry name" value="WD40/YVTN_repeat-like_dom_sf"/>
</dbReference>
<dbReference type="SUPFAM" id="SSF50998">
    <property type="entry name" value="Quinoprotein alcohol dehydrogenase-like"/>
    <property type="match status" value="4"/>
</dbReference>
<name>A0A0S4J6I3_BODSA</name>
<dbReference type="PANTHER" id="PTHR34512">
    <property type="entry name" value="CELL SURFACE PROTEIN"/>
    <property type="match status" value="1"/>
</dbReference>
<feature type="chain" id="PRO_5006621953" description="Pyrrolo-quinoline quinone repeat domain-containing protein" evidence="1">
    <location>
        <begin position="19"/>
        <end position="2742"/>
    </location>
</feature>
<evidence type="ECO:0000313" key="4">
    <source>
        <dbReference type="Proteomes" id="UP000051952"/>
    </source>
</evidence>
<organism evidence="3 4">
    <name type="scientific">Bodo saltans</name>
    <name type="common">Flagellated protozoan</name>
    <dbReference type="NCBI Taxonomy" id="75058"/>
    <lineage>
        <taxon>Eukaryota</taxon>
        <taxon>Discoba</taxon>
        <taxon>Euglenozoa</taxon>
        <taxon>Kinetoplastea</taxon>
        <taxon>Metakinetoplastina</taxon>
        <taxon>Eubodonida</taxon>
        <taxon>Bodonidae</taxon>
        <taxon>Bodo</taxon>
    </lineage>
</organism>
<dbReference type="InterPro" id="IPR002372">
    <property type="entry name" value="PQQ_rpt_dom"/>
</dbReference>
<feature type="signal peptide" evidence="1">
    <location>
        <begin position="1"/>
        <end position="18"/>
    </location>
</feature>
<feature type="domain" description="Pyrrolo-quinoline quinone repeat" evidence="2">
    <location>
        <begin position="1039"/>
        <end position="1232"/>
    </location>
</feature>
<evidence type="ECO:0000313" key="3">
    <source>
        <dbReference type="EMBL" id="CUG43525.1"/>
    </source>
</evidence>
<protein>
    <recommendedName>
        <fullName evidence="2">Pyrrolo-quinoline quinone repeat domain-containing protein</fullName>
    </recommendedName>
</protein>
<keyword evidence="4" id="KW-1185">Reference proteome</keyword>
<reference evidence="4" key="1">
    <citation type="submission" date="2015-09" db="EMBL/GenBank/DDBJ databases">
        <authorList>
            <consortium name="Pathogen Informatics"/>
        </authorList>
    </citation>
    <scope>NUCLEOTIDE SEQUENCE [LARGE SCALE GENOMIC DNA]</scope>
    <source>
        <strain evidence="4">Lake Konstanz</strain>
    </source>
</reference>
<gene>
    <name evidence="3" type="ORF">BSAL_79335c</name>
</gene>